<evidence type="ECO:0000313" key="2">
    <source>
        <dbReference type="Proteomes" id="UP001139521"/>
    </source>
</evidence>
<accession>A0A9X1ZSW9</accession>
<keyword evidence="2" id="KW-1185">Reference proteome</keyword>
<comment type="caution">
    <text evidence="1">The sequence shown here is derived from an EMBL/GenBank/DDBJ whole genome shotgun (WGS) entry which is preliminary data.</text>
</comment>
<dbReference type="EMBL" id="JAKHSK010000012">
    <property type="protein sequence ID" value="MCL6218605.1"/>
    <property type="molecule type" value="Genomic_DNA"/>
</dbReference>
<dbReference type="AlphaFoldDB" id="A0A9X1ZSW9"/>
<protein>
    <submittedName>
        <fullName evidence="1">RteC domain-containing protein</fullName>
    </submittedName>
</protein>
<organism evidence="1 2">
    <name type="scientific">Zunongwangia pacifica</name>
    <dbReference type="NCBI Taxonomy" id="2911062"/>
    <lineage>
        <taxon>Bacteria</taxon>
        <taxon>Pseudomonadati</taxon>
        <taxon>Bacteroidota</taxon>
        <taxon>Flavobacteriia</taxon>
        <taxon>Flavobacteriales</taxon>
        <taxon>Flavobacteriaceae</taxon>
        <taxon>Zunongwangia</taxon>
    </lineage>
</organism>
<dbReference type="InterPro" id="IPR018534">
    <property type="entry name" value="Tet_reg_excision_RteC"/>
</dbReference>
<name>A0A9X1ZSW9_9FLAO</name>
<evidence type="ECO:0000313" key="1">
    <source>
        <dbReference type="EMBL" id="MCL6218605.1"/>
    </source>
</evidence>
<dbReference type="Pfam" id="PF09357">
    <property type="entry name" value="RteC"/>
    <property type="match status" value="1"/>
</dbReference>
<gene>
    <name evidence="1" type="ORF">L1967_09880</name>
</gene>
<proteinExistence type="predicted"/>
<dbReference type="Proteomes" id="UP001139521">
    <property type="component" value="Unassembled WGS sequence"/>
</dbReference>
<sequence length="283" mass="33404">MQKSIKNILKSYQEDINEIGNLDLDDFKNVEKGLQSSRYFLQKLRIVVRTGEFKNKEEEIKFFKKQKPFIYGNLKFFVKLYKHLLLKPKGSNKIKKIFIEEEIHKLQTYYTQNIDFIRYYRQNSSSLDEYYFLRGNDNIGLISDTSHFYTDAEFSTSHDNSVAKIIAYDLLFTHYLNELKKLECQKSNINIPVKRRFKRLDLGWTANKIDLVELIYALQASGAITGGKAGIKDMAIACEEIFDLDLGNYYRKFLEIRARKIEPTKFIDRMKSSLLKRMQDADE</sequence>
<reference evidence="1" key="1">
    <citation type="submission" date="2022-01" db="EMBL/GenBank/DDBJ databases">
        <title>Genome sequencing of Zunongwangia sp. M21534 genome.</title>
        <authorList>
            <person name="Chen Y."/>
            <person name="Dong C."/>
            <person name="Shao Z."/>
        </authorList>
    </citation>
    <scope>NUCLEOTIDE SEQUENCE</scope>
    <source>
        <strain evidence="1">MCCC M21534</strain>
    </source>
</reference>
<dbReference type="RefSeq" id="WP_225573215.1">
    <property type="nucleotide sequence ID" value="NZ_JAKHSK010000012.1"/>
</dbReference>